<keyword evidence="5" id="KW-0813">Transport</keyword>
<gene>
    <name evidence="7" type="ORF">ILUMI_14771</name>
</gene>
<dbReference type="AlphaFoldDB" id="A0A8K0G7G7"/>
<proteinExistence type="inferred from homology"/>
<dbReference type="InterPro" id="IPR000425">
    <property type="entry name" value="MIP"/>
</dbReference>
<dbReference type="OrthoDB" id="3222at2759"/>
<feature type="transmembrane region" description="Helical" evidence="6">
    <location>
        <begin position="96"/>
        <end position="117"/>
    </location>
</feature>
<name>A0A8K0G7G7_IGNLU</name>
<keyword evidence="8" id="KW-1185">Reference proteome</keyword>
<dbReference type="GO" id="GO:0015267">
    <property type="term" value="F:channel activity"/>
    <property type="evidence" value="ECO:0007669"/>
    <property type="project" value="InterPro"/>
</dbReference>
<dbReference type="Pfam" id="PF00230">
    <property type="entry name" value="MIP"/>
    <property type="match status" value="1"/>
</dbReference>
<comment type="caution">
    <text evidence="7">The sequence shown here is derived from an EMBL/GenBank/DDBJ whole genome shotgun (WGS) entry which is preliminary data.</text>
</comment>
<reference evidence="7" key="1">
    <citation type="submission" date="2019-08" db="EMBL/GenBank/DDBJ databases">
        <title>The genome of the North American firefly Photinus pyralis.</title>
        <authorList>
            <consortium name="Photinus pyralis genome working group"/>
            <person name="Fallon T.R."/>
            <person name="Sander Lower S.E."/>
            <person name="Weng J.-K."/>
        </authorList>
    </citation>
    <scope>NUCLEOTIDE SEQUENCE</scope>
    <source>
        <strain evidence="7">TRF0915ILg1</strain>
        <tissue evidence="7">Whole body</tissue>
    </source>
</reference>
<dbReference type="EMBL" id="VTPC01033028">
    <property type="protein sequence ID" value="KAF2891402.1"/>
    <property type="molecule type" value="Genomic_DNA"/>
</dbReference>
<comment type="subcellular location">
    <subcellularLocation>
        <location evidence="1">Membrane</location>
        <topology evidence="1">Multi-pass membrane protein</topology>
    </subcellularLocation>
</comment>
<evidence type="ECO:0000256" key="4">
    <source>
        <dbReference type="ARBA" id="ARBA00023136"/>
    </source>
</evidence>
<evidence type="ECO:0000256" key="3">
    <source>
        <dbReference type="ARBA" id="ARBA00022989"/>
    </source>
</evidence>
<feature type="transmembrane region" description="Helical" evidence="6">
    <location>
        <begin position="20"/>
        <end position="38"/>
    </location>
</feature>
<protein>
    <submittedName>
        <fullName evidence="7">Uncharacterized protein</fullName>
    </submittedName>
</protein>
<sequence>MKFENGSHGVCATIPSTELTSFQAILVEILLSLILSFANCSSWDYRNSSRSDSVPLKFGFLVAALIMAGGPYTGASMNPAKSFAPALWNNDWEKHWVYWIGPLVAAVVASTCYRIIFLKNKLHTQRSESLKLNDNC</sequence>
<keyword evidence="2 5" id="KW-0812">Transmembrane</keyword>
<dbReference type="PANTHER" id="PTHR19139:SF270">
    <property type="entry name" value="ENTOMOGLYCEROPORIN 1-RELATED"/>
    <property type="match status" value="1"/>
</dbReference>
<evidence type="ECO:0000313" key="8">
    <source>
        <dbReference type="Proteomes" id="UP000801492"/>
    </source>
</evidence>
<comment type="similarity">
    <text evidence="5">Belongs to the MIP/aquaporin (TC 1.A.8) family.</text>
</comment>
<dbReference type="Gene3D" id="1.20.1080.10">
    <property type="entry name" value="Glycerol uptake facilitator protein"/>
    <property type="match status" value="1"/>
</dbReference>
<feature type="transmembrane region" description="Helical" evidence="6">
    <location>
        <begin position="58"/>
        <end position="76"/>
    </location>
</feature>
<dbReference type="GO" id="GO:0005886">
    <property type="term" value="C:plasma membrane"/>
    <property type="evidence" value="ECO:0007669"/>
    <property type="project" value="TreeGrafter"/>
</dbReference>
<accession>A0A8K0G7G7</accession>
<evidence type="ECO:0000313" key="7">
    <source>
        <dbReference type="EMBL" id="KAF2891402.1"/>
    </source>
</evidence>
<evidence type="ECO:0000256" key="2">
    <source>
        <dbReference type="ARBA" id="ARBA00022692"/>
    </source>
</evidence>
<dbReference type="InterPro" id="IPR023271">
    <property type="entry name" value="Aquaporin-like"/>
</dbReference>
<keyword evidence="4 6" id="KW-0472">Membrane</keyword>
<dbReference type="SUPFAM" id="SSF81338">
    <property type="entry name" value="Aquaporin-like"/>
    <property type="match status" value="1"/>
</dbReference>
<evidence type="ECO:0000256" key="1">
    <source>
        <dbReference type="ARBA" id="ARBA00004141"/>
    </source>
</evidence>
<evidence type="ECO:0000256" key="6">
    <source>
        <dbReference type="SAM" id="Phobius"/>
    </source>
</evidence>
<dbReference type="PRINTS" id="PR00783">
    <property type="entry name" value="MINTRINSICP"/>
</dbReference>
<dbReference type="InterPro" id="IPR034294">
    <property type="entry name" value="Aquaporin_transptr"/>
</dbReference>
<dbReference type="PANTHER" id="PTHR19139">
    <property type="entry name" value="AQUAPORIN TRANSPORTER"/>
    <property type="match status" value="1"/>
</dbReference>
<evidence type="ECO:0000256" key="5">
    <source>
        <dbReference type="RuleBase" id="RU000477"/>
    </source>
</evidence>
<dbReference type="Proteomes" id="UP000801492">
    <property type="component" value="Unassembled WGS sequence"/>
</dbReference>
<organism evidence="7 8">
    <name type="scientific">Ignelater luminosus</name>
    <name type="common">Cucubano</name>
    <name type="synonym">Pyrophorus luminosus</name>
    <dbReference type="NCBI Taxonomy" id="2038154"/>
    <lineage>
        <taxon>Eukaryota</taxon>
        <taxon>Metazoa</taxon>
        <taxon>Ecdysozoa</taxon>
        <taxon>Arthropoda</taxon>
        <taxon>Hexapoda</taxon>
        <taxon>Insecta</taxon>
        <taxon>Pterygota</taxon>
        <taxon>Neoptera</taxon>
        <taxon>Endopterygota</taxon>
        <taxon>Coleoptera</taxon>
        <taxon>Polyphaga</taxon>
        <taxon>Elateriformia</taxon>
        <taxon>Elateroidea</taxon>
        <taxon>Elateridae</taxon>
        <taxon>Agrypninae</taxon>
        <taxon>Pyrophorini</taxon>
        <taxon>Ignelater</taxon>
    </lineage>
</organism>
<keyword evidence="3 6" id="KW-1133">Transmembrane helix</keyword>